<dbReference type="Proteomes" id="UP000887578">
    <property type="component" value="Unplaced"/>
</dbReference>
<keyword evidence="3" id="KW-0862">Zinc</keyword>
<dbReference type="SUPFAM" id="SSF57850">
    <property type="entry name" value="RING/U-box"/>
    <property type="match status" value="1"/>
</dbReference>
<feature type="domain" description="RING-type" evidence="5">
    <location>
        <begin position="8"/>
        <end position="48"/>
    </location>
</feature>
<dbReference type="InterPro" id="IPR018957">
    <property type="entry name" value="Znf_C3HC4_RING-type"/>
</dbReference>
<dbReference type="Pfam" id="PF00097">
    <property type="entry name" value="zf-C3HC4"/>
    <property type="match status" value="1"/>
</dbReference>
<evidence type="ECO:0000256" key="4">
    <source>
        <dbReference type="PROSITE-ProRule" id="PRU00175"/>
    </source>
</evidence>
<evidence type="ECO:0000256" key="2">
    <source>
        <dbReference type="ARBA" id="ARBA00022771"/>
    </source>
</evidence>
<dbReference type="GO" id="GO:0008270">
    <property type="term" value="F:zinc ion binding"/>
    <property type="evidence" value="ECO:0007669"/>
    <property type="project" value="UniProtKB-KW"/>
</dbReference>
<proteinExistence type="predicted"/>
<evidence type="ECO:0000256" key="1">
    <source>
        <dbReference type="ARBA" id="ARBA00022723"/>
    </source>
</evidence>
<evidence type="ECO:0000313" key="7">
    <source>
        <dbReference type="WBParaSite" id="PDA_v2.g30478.t1"/>
    </source>
</evidence>
<dbReference type="AlphaFoldDB" id="A0A914QGD5"/>
<accession>A0A914QGD5</accession>
<keyword evidence="6" id="KW-1185">Reference proteome</keyword>
<dbReference type="SMART" id="SM00184">
    <property type="entry name" value="RING"/>
    <property type="match status" value="1"/>
</dbReference>
<dbReference type="InterPro" id="IPR001841">
    <property type="entry name" value="Znf_RING"/>
</dbReference>
<organism evidence="6 7">
    <name type="scientific">Panagrolaimus davidi</name>
    <dbReference type="NCBI Taxonomy" id="227884"/>
    <lineage>
        <taxon>Eukaryota</taxon>
        <taxon>Metazoa</taxon>
        <taxon>Ecdysozoa</taxon>
        <taxon>Nematoda</taxon>
        <taxon>Chromadorea</taxon>
        <taxon>Rhabditida</taxon>
        <taxon>Tylenchina</taxon>
        <taxon>Panagrolaimomorpha</taxon>
        <taxon>Panagrolaimoidea</taxon>
        <taxon>Panagrolaimidae</taxon>
        <taxon>Panagrolaimus</taxon>
    </lineage>
</organism>
<evidence type="ECO:0000256" key="3">
    <source>
        <dbReference type="ARBA" id="ARBA00022833"/>
    </source>
</evidence>
<dbReference type="Gene3D" id="3.30.40.10">
    <property type="entry name" value="Zinc/RING finger domain, C3HC4 (zinc finger)"/>
    <property type="match status" value="1"/>
</dbReference>
<dbReference type="PROSITE" id="PS50089">
    <property type="entry name" value="ZF_RING_2"/>
    <property type="match status" value="1"/>
</dbReference>
<evidence type="ECO:0000259" key="5">
    <source>
        <dbReference type="PROSITE" id="PS50089"/>
    </source>
</evidence>
<protein>
    <submittedName>
        <fullName evidence="7">RING-type domain-containing protein</fullName>
    </submittedName>
</protein>
<sequence>MSPRIGCCKICLLDVAGFKSVSLPCWHIFHSACLKSQMQQFNYSCPTCLQPFSTLLNQIRISKTLRKKGYTPSMDPIIEEISTQMDSVSILESEFLYQTSYQYPSKMISRLSAAMLISEAKNAAKNAHEFANKNPIKALKEAILAQWMLKHVKKFDNQRIEATFQETQANISWIISRQKDILKFFVQ</sequence>
<keyword evidence="1" id="KW-0479">Metal-binding</keyword>
<name>A0A914QGD5_9BILA</name>
<evidence type="ECO:0000313" key="6">
    <source>
        <dbReference type="Proteomes" id="UP000887578"/>
    </source>
</evidence>
<dbReference type="InterPro" id="IPR013083">
    <property type="entry name" value="Znf_RING/FYVE/PHD"/>
</dbReference>
<reference evidence="7" key="1">
    <citation type="submission" date="2022-11" db="UniProtKB">
        <authorList>
            <consortium name="WormBaseParasite"/>
        </authorList>
    </citation>
    <scope>IDENTIFICATION</scope>
</reference>
<keyword evidence="2 4" id="KW-0863">Zinc-finger</keyword>
<dbReference type="WBParaSite" id="PDA_v2.g30478.t1">
    <property type="protein sequence ID" value="PDA_v2.g30478.t1"/>
    <property type="gene ID" value="PDA_v2.g30478"/>
</dbReference>